<dbReference type="InterPro" id="IPR013225">
    <property type="entry name" value="PaaX_C"/>
</dbReference>
<keyword evidence="4" id="KW-1185">Reference proteome</keyword>
<dbReference type="PANTHER" id="PTHR30319">
    <property type="entry name" value="PHENYLACETIC ACID REGULATOR-RELATED TRANSCRIPTIONAL REPRESSOR"/>
    <property type="match status" value="1"/>
</dbReference>
<feature type="domain" description="Transcriptional repressor PaaX-like C-terminal" evidence="2">
    <location>
        <begin position="175"/>
        <end position="249"/>
    </location>
</feature>
<gene>
    <name evidence="3" type="primary">paaX</name>
    <name evidence="3" type="ORF">STA1M1_10790</name>
</gene>
<evidence type="ECO:0000313" key="3">
    <source>
        <dbReference type="EMBL" id="GKY87210.1"/>
    </source>
</evidence>
<dbReference type="EMBL" id="BROH01000002">
    <property type="protein sequence ID" value="GKY87210.1"/>
    <property type="molecule type" value="Genomic_DNA"/>
</dbReference>
<evidence type="ECO:0000313" key="4">
    <source>
        <dbReference type="Proteomes" id="UP001144205"/>
    </source>
</evidence>
<dbReference type="Proteomes" id="UP001144205">
    <property type="component" value="Unassembled WGS sequence"/>
</dbReference>
<dbReference type="InterPro" id="IPR012906">
    <property type="entry name" value="PaaX-like_N"/>
</dbReference>
<dbReference type="Gene3D" id="1.20.58.1460">
    <property type="match status" value="1"/>
</dbReference>
<dbReference type="Gene3D" id="3.30.70.2670">
    <property type="match status" value="1"/>
</dbReference>
<dbReference type="Pfam" id="PF07848">
    <property type="entry name" value="PaaX"/>
    <property type="match status" value="1"/>
</dbReference>
<protein>
    <submittedName>
        <fullName evidence="3">Phenylacetic acid degradation operon negative regulatory protein</fullName>
    </submittedName>
</protein>
<dbReference type="RefSeq" id="WP_281841203.1">
    <property type="nucleotide sequence ID" value="NZ_BROH01000002.1"/>
</dbReference>
<organism evidence="3 4">
    <name type="scientific">Sinisalibacter aestuarii</name>
    <dbReference type="NCBI Taxonomy" id="2949426"/>
    <lineage>
        <taxon>Bacteria</taxon>
        <taxon>Pseudomonadati</taxon>
        <taxon>Pseudomonadota</taxon>
        <taxon>Alphaproteobacteria</taxon>
        <taxon>Rhodobacterales</taxon>
        <taxon>Roseobacteraceae</taxon>
        <taxon>Sinisalibacter</taxon>
    </lineage>
</organism>
<dbReference type="PIRSF" id="PIRSF020623">
    <property type="entry name" value="PaaX"/>
    <property type="match status" value="1"/>
</dbReference>
<evidence type="ECO:0000259" key="2">
    <source>
        <dbReference type="Pfam" id="PF08223"/>
    </source>
</evidence>
<evidence type="ECO:0000259" key="1">
    <source>
        <dbReference type="Pfam" id="PF07848"/>
    </source>
</evidence>
<accession>A0ABQ5LQC4</accession>
<dbReference type="InterPro" id="IPR011965">
    <property type="entry name" value="PaaX_trns_reg"/>
</dbReference>
<dbReference type="SUPFAM" id="SSF46785">
    <property type="entry name" value="Winged helix' DNA-binding domain"/>
    <property type="match status" value="1"/>
</dbReference>
<comment type="caution">
    <text evidence="3">The sequence shown here is derived from an EMBL/GenBank/DDBJ whole genome shotgun (WGS) entry which is preliminary data.</text>
</comment>
<dbReference type="Gene3D" id="1.10.10.10">
    <property type="entry name" value="Winged helix-like DNA-binding domain superfamily/Winged helix DNA-binding domain"/>
    <property type="match status" value="1"/>
</dbReference>
<sequence length="270" mass="28776">MSTARVISALTRDGEPRTWSLIVTAFGDLARSDGAELSGPVLSAITGRIGVRPEAMRVALHRLRKDGWIASRRAGRVSYYRLTPAGRAEAQAASPRIYATGAPAPETWHILVAGPTEMAERLALESRLAAEGYVALAPGAWLGPGEGADREGLLRLAGPDLSVPGWLRAANMPPELAAAYASFAAHLDEAETALAETDPAALSDLDRAALRVLIVHGWRRLVLRHPALPDALFPADWRGAELRRRVAALLDAIGHPALDRIEPAPVLSGK</sequence>
<dbReference type="PANTHER" id="PTHR30319:SF1">
    <property type="entry name" value="TRANSCRIPTIONAL REPRESSOR PAAX"/>
    <property type="match status" value="1"/>
</dbReference>
<dbReference type="Pfam" id="PF08223">
    <property type="entry name" value="PaaX_C"/>
    <property type="match status" value="1"/>
</dbReference>
<feature type="domain" description="Transcriptional repressor PaaX-like N-terminal" evidence="1">
    <location>
        <begin position="18"/>
        <end position="84"/>
    </location>
</feature>
<name>A0ABQ5LQC4_9RHOB</name>
<dbReference type="InterPro" id="IPR036390">
    <property type="entry name" value="WH_DNA-bd_sf"/>
</dbReference>
<proteinExistence type="predicted"/>
<dbReference type="InterPro" id="IPR036388">
    <property type="entry name" value="WH-like_DNA-bd_sf"/>
</dbReference>
<reference evidence="3" key="1">
    <citation type="journal article" date="2023" name="Int. J. Syst. Evol. Microbiol.">
        <title>Sinisalibacter aestuarii sp. nov., isolated from estuarine sediment of the Arakawa River.</title>
        <authorList>
            <person name="Arafat S.T."/>
            <person name="Hirano S."/>
            <person name="Sato A."/>
            <person name="Takeuchi K."/>
            <person name="Yasuda T."/>
            <person name="Terahara T."/>
            <person name="Hamada M."/>
            <person name="Kobayashi T."/>
        </authorList>
    </citation>
    <scope>NUCLEOTIDE SEQUENCE</scope>
    <source>
        <strain evidence="3">B-399</strain>
    </source>
</reference>